<dbReference type="WBParaSite" id="maker-uti_cns_0046836-snap-gene-0.5-mRNA-1">
    <property type="protein sequence ID" value="maker-uti_cns_0046836-snap-gene-0.5-mRNA-1"/>
    <property type="gene ID" value="maker-uti_cns_0046836-snap-gene-0.5"/>
</dbReference>
<feature type="domain" description="SBF1/SBF2" evidence="1">
    <location>
        <begin position="39"/>
        <end position="137"/>
    </location>
</feature>
<protein>
    <submittedName>
        <fullName evidence="3">SBF2 domain-containing protein</fullName>
    </submittedName>
</protein>
<sequence length="192" mass="22522">SNISAEDKAKFGQYCQKPTGRIWFARCVEAQRGRAERVEEDCFFAIVQALAIALYECNEADDWRTASTLMNMCFTYYYSTTNQSGQVHKLYLYNFVKDQPIWQSLRFWNAAFINSIHIDKQSRDGYEVVRRDGAQHTGHMTMGQLNTFISNMKSFDLSREMIREFVRKQCEFLHLPSDQRKMLLQAVDKKPL</sequence>
<evidence type="ECO:0000313" key="2">
    <source>
        <dbReference type="Proteomes" id="UP000095280"/>
    </source>
</evidence>
<evidence type="ECO:0000313" key="3">
    <source>
        <dbReference type="WBParaSite" id="maker-uti_cns_0046836-snap-gene-0.5-mRNA-1"/>
    </source>
</evidence>
<dbReference type="PANTHER" id="PTHR13663">
    <property type="entry name" value="SIMILAR TO RIKEN CDNA 6430548M08"/>
    <property type="match status" value="1"/>
</dbReference>
<dbReference type="InterPro" id="IPR022096">
    <property type="entry name" value="SBF1/SBF2"/>
</dbReference>
<dbReference type="Proteomes" id="UP000095280">
    <property type="component" value="Unplaced"/>
</dbReference>
<dbReference type="PANTHER" id="PTHR13663:SF2">
    <property type="entry name" value="SIMILAR TO RIKEN CDNA 6430548M08"/>
    <property type="match status" value="1"/>
</dbReference>
<organism evidence="2 3">
    <name type="scientific">Macrostomum lignano</name>
    <dbReference type="NCBI Taxonomy" id="282301"/>
    <lineage>
        <taxon>Eukaryota</taxon>
        <taxon>Metazoa</taxon>
        <taxon>Spiralia</taxon>
        <taxon>Lophotrochozoa</taxon>
        <taxon>Platyhelminthes</taxon>
        <taxon>Rhabditophora</taxon>
        <taxon>Macrostomorpha</taxon>
        <taxon>Macrostomida</taxon>
        <taxon>Macrostomidae</taxon>
        <taxon>Macrostomum</taxon>
    </lineage>
</organism>
<name>A0A1I8JDE8_9PLAT</name>
<accession>A0A1I8JDE8</accession>
<dbReference type="Pfam" id="PF12335">
    <property type="entry name" value="SBF2"/>
    <property type="match status" value="1"/>
</dbReference>
<reference evidence="3" key="1">
    <citation type="submission" date="2016-11" db="UniProtKB">
        <authorList>
            <consortium name="WormBaseParasite"/>
        </authorList>
    </citation>
    <scope>IDENTIFICATION</scope>
</reference>
<keyword evidence="2" id="KW-1185">Reference proteome</keyword>
<dbReference type="InterPro" id="IPR039872">
    <property type="entry name" value="KIAA0513"/>
</dbReference>
<evidence type="ECO:0000259" key="1">
    <source>
        <dbReference type="Pfam" id="PF12335"/>
    </source>
</evidence>
<proteinExistence type="predicted"/>
<dbReference type="AlphaFoldDB" id="A0A1I8JDE8"/>